<keyword evidence="6" id="KW-1133">Transmembrane helix</keyword>
<dbReference type="PROSITE" id="PS50011">
    <property type="entry name" value="PROTEIN_KINASE_DOM"/>
    <property type="match status" value="1"/>
</dbReference>
<protein>
    <recommendedName>
        <fullName evidence="7">Protein kinase domain-containing protein</fullName>
    </recommendedName>
</protein>
<evidence type="ECO:0000313" key="9">
    <source>
        <dbReference type="Proteomes" id="UP000001058"/>
    </source>
</evidence>
<keyword evidence="2" id="KW-0808">Transferase</keyword>
<dbReference type="STRING" id="3068.D8TKU1"/>
<keyword evidence="4" id="KW-0418">Kinase</keyword>
<evidence type="ECO:0000256" key="2">
    <source>
        <dbReference type="ARBA" id="ARBA00022679"/>
    </source>
</evidence>
<sequence length="923" mass="97970">MSRLPALEPCWHQRALCRPLAGMGHARTVRRTRVRQYLTHASVVINNSFNEGGLYVDGASIFACSVLLLVLLAFSTNRIFGLDRLLAKTARSWREEKRKRELQAPSPRAKHRISGYIKKIPAKLTQSQSPTLSTKSIHLVAKMLTTTKAETSENPLKDLCTATVRWPQRTHIKNQQLAKRRSVPCYTALPRLAWLPLALTPVGPVTAGGRTICAACACAMSCAICICCCCCCSAWVFNSGIVSCWYPESWGQTRAPAAVWSADKHHYTYHTMMPTKMNINAIRATHGTYASARFLQAASSPKNNESHANSPSQDAAFGNQGLGGSQFAPDDTLGSAVDSLLLAYDLPLTAYALQRLLSHVTPDQLVHVAHLGLGACCSVDLVAVHCPDGSRLLVAAKSCYLPPSDPRLRASFREAELLRQCADCPFIMQLLALLEQHGLADRGAAAAAPSPGGSISPIGTPPRLSNEMASGLVGMGSEGGSLGMPSTWLSMTSSLESAPSAVTAAAAAMMSSPGYQAWAQWRGGGATEDLEWQIMQRLAAVVNSNGSGSSGGAFDAFGGGGSGGYLGGMGTLASVRSSLTGWDPCASSTSATAVQDDTLGSCGGEPSGCGGGYAAHGYGGGWAHGGGGNCMPGAPAPRARPRCRRASMDIIDMYGGCPGMDGVGGGGATGGGSGVGDGTVEPPAVMCTLLIGWARCGDLRKLVQLLLGRSAAHHNPKTAGAVPAVSCLPLLMPEDAVRFYTGCVVLALEHLHCKLNTVHRDLKLANLLLLDTGYVVVGDLGTAVDLSSVPGGRLNSRVGSPGHMAPECRDRDEAGYDTAADMWSLGACMFSLLTGQLPAGLAGPPNRHWTPPFSRYWSHELQELLARLLAWSPGQRPTVAQLLRDPWFRGFNWTALREQRMQPPSSTPWRELLWWPRENRQLL</sequence>
<organism evidence="9">
    <name type="scientific">Volvox carteri f. nagariensis</name>
    <dbReference type="NCBI Taxonomy" id="3068"/>
    <lineage>
        <taxon>Eukaryota</taxon>
        <taxon>Viridiplantae</taxon>
        <taxon>Chlorophyta</taxon>
        <taxon>core chlorophytes</taxon>
        <taxon>Chlorophyceae</taxon>
        <taxon>CS clade</taxon>
        <taxon>Chlamydomonadales</taxon>
        <taxon>Volvocaceae</taxon>
        <taxon>Volvox</taxon>
    </lineage>
</organism>
<keyword evidence="5" id="KW-0067">ATP-binding</keyword>
<feature type="transmembrane region" description="Helical" evidence="6">
    <location>
        <begin position="54"/>
        <end position="74"/>
    </location>
</feature>
<keyword evidence="6" id="KW-0472">Membrane</keyword>
<reference evidence="8 9" key="1">
    <citation type="journal article" date="2010" name="Science">
        <title>Genomic analysis of organismal complexity in the multicellular green alga Volvox carteri.</title>
        <authorList>
            <person name="Prochnik S.E."/>
            <person name="Umen J."/>
            <person name="Nedelcu A.M."/>
            <person name="Hallmann A."/>
            <person name="Miller S.M."/>
            <person name="Nishii I."/>
            <person name="Ferris P."/>
            <person name="Kuo A."/>
            <person name="Mitros T."/>
            <person name="Fritz-Laylin L.K."/>
            <person name="Hellsten U."/>
            <person name="Chapman J."/>
            <person name="Simakov O."/>
            <person name="Rensing S.A."/>
            <person name="Terry A."/>
            <person name="Pangilinan J."/>
            <person name="Kapitonov V."/>
            <person name="Jurka J."/>
            <person name="Salamov A."/>
            <person name="Shapiro H."/>
            <person name="Schmutz J."/>
            <person name="Grimwood J."/>
            <person name="Lindquist E."/>
            <person name="Lucas S."/>
            <person name="Grigoriev I.V."/>
            <person name="Schmitt R."/>
            <person name="Kirk D."/>
            <person name="Rokhsar D.S."/>
        </authorList>
    </citation>
    <scope>NUCLEOTIDE SEQUENCE [LARGE SCALE GENOMIC DNA]</scope>
    <source>
        <strain evidence="9">f. Nagariensis / Eve</strain>
    </source>
</reference>
<keyword evidence="9" id="KW-1185">Reference proteome</keyword>
<accession>D8TKU1</accession>
<dbReference type="KEGG" id="vcn:VOLCADRAFT_103137"/>
<evidence type="ECO:0000259" key="7">
    <source>
        <dbReference type="PROSITE" id="PS50011"/>
    </source>
</evidence>
<evidence type="ECO:0000256" key="3">
    <source>
        <dbReference type="ARBA" id="ARBA00022741"/>
    </source>
</evidence>
<evidence type="ECO:0000256" key="1">
    <source>
        <dbReference type="ARBA" id="ARBA00022527"/>
    </source>
</evidence>
<feature type="domain" description="Protein kinase" evidence="7">
    <location>
        <begin position="539"/>
        <end position="888"/>
    </location>
</feature>
<dbReference type="GO" id="GO:0005524">
    <property type="term" value="F:ATP binding"/>
    <property type="evidence" value="ECO:0007669"/>
    <property type="project" value="UniProtKB-KW"/>
</dbReference>
<evidence type="ECO:0000313" key="8">
    <source>
        <dbReference type="EMBL" id="EFJ52125.1"/>
    </source>
</evidence>
<dbReference type="InterPro" id="IPR011009">
    <property type="entry name" value="Kinase-like_dom_sf"/>
</dbReference>
<evidence type="ECO:0000256" key="4">
    <source>
        <dbReference type="ARBA" id="ARBA00022777"/>
    </source>
</evidence>
<dbReference type="Pfam" id="PF00069">
    <property type="entry name" value="Pkinase"/>
    <property type="match status" value="1"/>
</dbReference>
<feature type="transmembrane region" description="Helical" evidence="6">
    <location>
        <begin position="212"/>
        <end position="237"/>
    </location>
</feature>
<dbReference type="InParanoid" id="D8TKU1"/>
<dbReference type="PANTHER" id="PTHR24353">
    <property type="entry name" value="CYCLIC NUCLEOTIDE-DEPENDENT PROTEIN KINASE"/>
    <property type="match status" value="1"/>
</dbReference>
<proteinExistence type="predicted"/>
<dbReference type="AlphaFoldDB" id="D8TKU1"/>
<dbReference type="Proteomes" id="UP000001058">
    <property type="component" value="Unassembled WGS sequence"/>
</dbReference>
<keyword evidence="1" id="KW-0723">Serine/threonine-protein kinase</keyword>
<dbReference type="InterPro" id="IPR000719">
    <property type="entry name" value="Prot_kinase_dom"/>
</dbReference>
<gene>
    <name evidence="8" type="ORF">VOLCADRAFT_103137</name>
</gene>
<dbReference type="OrthoDB" id="410920at2759"/>
<keyword evidence="6" id="KW-0812">Transmembrane</keyword>
<dbReference type="EMBL" id="GL378325">
    <property type="protein sequence ID" value="EFJ52125.1"/>
    <property type="molecule type" value="Genomic_DNA"/>
</dbReference>
<keyword evidence="3" id="KW-0547">Nucleotide-binding</keyword>
<dbReference type="Gene3D" id="1.10.510.10">
    <property type="entry name" value="Transferase(Phosphotransferase) domain 1"/>
    <property type="match status" value="1"/>
</dbReference>
<dbReference type="GeneID" id="9617920"/>
<dbReference type="eggNOG" id="KOG0603">
    <property type="taxonomic scope" value="Eukaryota"/>
</dbReference>
<dbReference type="PANTHER" id="PTHR24353:SF147">
    <property type="entry name" value="CGMP-DEPENDENT SERINE_THREONIN PROTEIN KINASE-RELATED"/>
    <property type="match status" value="1"/>
</dbReference>
<dbReference type="SMART" id="SM00220">
    <property type="entry name" value="S_TKc"/>
    <property type="match status" value="1"/>
</dbReference>
<dbReference type="RefSeq" id="XP_002946899.1">
    <property type="nucleotide sequence ID" value="XM_002946853.1"/>
</dbReference>
<name>D8TKU1_VOLCA</name>
<dbReference type="SUPFAM" id="SSF56112">
    <property type="entry name" value="Protein kinase-like (PK-like)"/>
    <property type="match status" value="1"/>
</dbReference>
<evidence type="ECO:0000256" key="5">
    <source>
        <dbReference type="ARBA" id="ARBA00022840"/>
    </source>
</evidence>
<dbReference type="GO" id="GO:0004674">
    <property type="term" value="F:protein serine/threonine kinase activity"/>
    <property type="evidence" value="ECO:0007669"/>
    <property type="project" value="UniProtKB-KW"/>
</dbReference>
<evidence type="ECO:0000256" key="6">
    <source>
        <dbReference type="SAM" id="Phobius"/>
    </source>
</evidence>